<organism evidence="1 2">
    <name type="scientific">Nocardioides kongjuensis</name>
    <dbReference type="NCBI Taxonomy" id="349522"/>
    <lineage>
        <taxon>Bacteria</taxon>
        <taxon>Bacillati</taxon>
        <taxon>Actinomycetota</taxon>
        <taxon>Actinomycetes</taxon>
        <taxon>Propionibacteriales</taxon>
        <taxon>Nocardioidaceae</taxon>
        <taxon>Nocardioides</taxon>
    </lineage>
</organism>
<protein>
    <submittedName>
        <fullName evidence="1">Uncharacterized protein</fullName>
    </submittedName>
</protein>
<evidence type="ECO:0000313" key="1">
    <source>
        <dbReference type="EMBL" id="NYD30377.1"/>
    </source>
</evidence>
<accession>A0A852RB97</accession>
<dbReference type="PROSITE" id="PS51257">
    <property type="entry name" value="PROKAR_LIPOPROTEIN"/>
    <property type="match status" value="1"/>
</dbReference>
<dbReference type="EMBL" id="JACCBF010000001">
    <property type="protein sequence ID" value="NYD30377.1"/>
    <property type="molecule type" value="Genomic_DNA"/>
</dbReference>
<proteinExistence type="predicted"/>
<gene>
    <name evidence="1" type="ORF">BJ958_001923</name>
</gene>
<dbReference type="AlphaFoldDB" id="A0A852RB97"/>
<name>A0A852RB97_9ACTN</name>
<keyword evidence="2" id="KW-1185">Reference proteome</keyword>
<evidence type="ECO:0000313" key="2">
    <source>
        <dbReference type="Proteomes" id="UP000582231"/>
    </source>
</evidence>
<sequence length="268" mass="27752">MRWWLTTLVLALLTTSCTSPERPPRADPPDVTDGEWRTETWAGLSVDVPASWGYGAAPVRVGGSVSVCGPVAGVGRPVLRSDVCAAYPWLRGMPASAEPYVWLGADLEPGAVRYDGAVVQETIAVEGTTLTVASTDAGLRARILGSARPATLCRDATPAPGEVEVCGYRAVAGGRVLGFAEQVAADVPEAVVAAARRAPAATGDPGCGPRTGEVVELRESGRTIVLDLGCGTVDPGDGTRHLLTDEAVEPWASPMARASLTRLIGQQG</sequence>
<comment type="caution">
    <text evidence="1">The sequence shown here is derived from an EMBL/GenBank/DDBJ whole genome shotgun (WGS) entry which is preliminary data.</text>
</comment>
<reference evidence="1 2" key="1">
    <citation type="submission" date="2020-07" db="EMBL/GenBank/DDBJ databases">
        <title>Sequencing the genomes of 1000 actinobacteria strains.</title>
        <authorList>
            <person name="Klenk H.-P."/>
        </authorList>
    </citation>
    <scope>NUCLEOTIDE SEQUENCE [LARGE SCALE GENOMIC DNA]</scope>
    <source>
        <strain evidence="1 2">DSM 19082</strain>
    </source>
</reference>
<dbReference type="RefSeq" id="WP_179726632.1">
    <property type="nucleotide sequence ID" value="NZ_BAABEF010000001.1"/>
</dbReference>
<dbReference type="Proteomes" id="UP000582231">
    <property type="component" value="Unassembled WGS sequence"/>
</dbReference>